<evidence type="ECO:0000256" key="4">
    <source>
        <dbReference type="ARBA" id="ARBA00022597"/>
    </source>
</evidence>
<feature type="transmembrane region" description="Helical" evidence="9">
    <location>
        <begin position="96"/>
        <end position="116"/>
    </location>
</feature>
<evidence type="ECO:0000313" key="11">
    <source>
        <dbReference type="Proteomes" id="UP001623592"/>
    </source>
</evidence>
<dbReference type="RefSeq" id="WP_406786921.1">
    <property type="nucleotide sequence ID" value="NZ_JBJIAA010000005.1"/>
</dbReference>
<gene>
    <name evidence="10" type="ORF">ACJDT4_07455</name>
</gene>
<name>A0ABW8TCW2_9CLOT</name>
<dbReference type="InterPro" id="IPR050303">
    <property type="entry name" value="GatZ_KbaZ_carbometab"/>
</dbReference>
<organism evidence="10 11">
    <name type="scientific">Clostridium neuense</name>
    <dbReference type="NCBI Taxonomy" id="1728934"/>
    <lineage>
        <taxon>Bacteria</taxon>
        <taxon>Bacillati</taxon>
        <taxon>Bacillota</taxon>
        <taxon>Clostridia</taxon>
        <taxon>Eubacteriales</taxon>
        <taxon>Clostridiaceae</taxon>
        <taxon>Clostridium</taxon>
    </lineage>
</organism>
<evidence type="ECO:0000256" key="7">
    <source>
        <dbReference type="ARBA" id="ARBA00022989"/>
    </source>
</evidence>
<reference evidence="10 11" key="1">
    <citation type="submission" date="2024-11" db="EMBL/GenBank/DDBJ databases">
        <authorList>
            <person name="Heng Y.C."/>
            <person name="Lim A.C.H."/>
            <person name="Lee J.K.Y."/>
            <person name="Kittelmann S."/>
        </authorList>
    </citation>
    <scope>NUCLEOTIDE SEQUENCE [LARGE SCALE GENOMIC DNA]</scope>
    <source>
        <strain evidence="10 11">WILCCON 0114</strain>
    </source>
</reference>
<keyword evidence="8 9" id="KW-0472">Membrane</keyword>
<evidence type="ECO:0000256" key="5">
    <source>
        <dbReference type="ARBA" id="ARBA00022683"/>
    </source>
</evidence>
<keyword evidence="5" id="KW-0598">Phosphotransferase system</keyword>
<comment type="caution">
    <text evidence="10">The sequence shown here is derived from an EMBL/GenBank/DDBJ whole genome shotgun (WGS) entry which is preliminary data.</text>
</comment>
<accession>A0ABW8TCW2</accession>
<dbReference type="InterPro" id="IPR004700">
    <property type="entry name" value="PTS_IIC_man"/>
</dbReference>
<evidence type="ECO:0000256" key="1">
    <source>
        <dbReference type="ARBA" id="ARBA00004651"/>
    </source>
</evidence>
<evidence type="ECO:0000256" key="3">
    <source>
        <dbReference type="ARBA" id="ARBA00022475"/>
    </source>
</evidence>
<dbReference type="PANTHER" id="PTHR32502">
    <property type="entry name" value="N-ACETYLGALACTOSAMINE PERMEASE II COMPONENT-RELATED"/>
    <property type="match status" value="1"/>
</dbReference>
<keyword evidence="6 9" id="KW-0812">Transmembrane</keyword>
<feature type="transmembrane region" description="Helical" evidence="9">
    <location>
        <begin position="137"/>
        <end position="162"/>
    </location>
</feature>
<dbReference type="Pfam" id="PF03609">
    <property type="entry name" value="EII-Sor"/>
    <property type="match status" value="1"/>
</dbReference>
<keyword evidence="2" id="KW-0813">Transport</keyword>
<dbReference type="PANTHER" id="PTHR32502:SF8">
    <property type="entry name" value="N-ACETYLGALACTOSAMINE PERMEASE IIC COMPONENT 1"/>
    <property type="match status" value="1"/>
</dbReference>
<feature type="transmembrane region" description="Helical" evidence="9">
    <location>
        <begin position="34"/>
        <end position="61"/>
    </location>
</feature>
<keyword evidence="11" id="KW-1185">Reference proteome</keyword>
<feature type="transmembrane region" description="Helical" evidence="9">
    <location>
        <begin position="182"/>
        <end position="202"/>
    </location>
</feature>
<evidence type="ECO:0000256" key="6">
    <source>
        <dbReference type="ARBA" id="ARBA00022692"/>
    </source>
</evidence>
<evidence type="ECO:0000256" key="9">
    <source>
        <dbReference type="SAM" id="Phobius"/>
    </source>
</evidence>
<proteinExistence type="predicted"/>
<comment type="subcellular location">
    <subcellularLocation>
        <location evidence="1">Cell membrane</location>
        <topology evidence="1">Multi-pass membrane protein</topology>
    </subcellularLocation>
</comment>
<evidence type="ECO:0000256" key="8">
    <source>
        <dbReference type="ARBA" id="ARBA00023136"/>
    </source>
</evidence>
<dbReference type="EMBL" id="JBJIAA010000005">
    <property type="protein sequence ID" value="MFL0250257.1"/>
    <property type="molecule type" value="Genomic_DNA"/>
</dbReference>
<evidence type="ECO:0000256" key="2">
    <source>
        <dbReference type="ARBA" id="ARBA00022448"/>
    </source>
</evidence>
<dbReference type="Proteomes" id="UP001623592">
    <property type="component" value="Unassembled WGS sequence"/>
</dbReference>
<sequence>MNITIVQAILIGCVAALSNLDGNFFGEMKFREPIITGFLVGLILGDVQKGLIIGAALQVIWMGATAIGPTAQLDIGAGGTIGTAVAILTGKGPEVAITFGLPVAVIMQFLNTFLITSYSVLMHRVDGLIDKLEEKKIIFIHIACGLLTGFMYGALTFAALYFGNNTINAIVKGLPSWANNGLNAVAAILPALGFALLLNILLEKNLIPFFIAGFAIAAFTSLNTVAVTCIAVAAAWVIYLLTTNSIAGAQNFAKAGASDEEDEEL</sequence>
<dbReference type="PROSITE" id="PS51106">
    <property type="entry name" value="PTS_EIIC_TYPE_4"/>
    <property type="match status" value="1"/>
</dbReference>
<evidence type="ECO:0000313" key="10">
    <source>
        <dbReference type="EMBL" id="MFL0250257.1"/>
    </source>
</evidence>
<keyword evidence="4" id="KW-0762">Sugar transport</keyword>
<protein>
    <submittedName>
        <fullName evidence="10">PTS mannose/fructose/sorbose/N-acetylgalactosamine transporter subunit IIC</fullName>
    </submittedName>
</protein>
<keyword evidence="7 9" id="KW-1133">Transmembrane helix</keyword>
<keyword evidence="3" id="KW-1003">Cell membrane</keyword>
<feature type="transmembrane region" description="Helical" evidence="9">
    <location>
        <begin position="209"/>
        <end position="239"/>
    </location>
</feature>